<gene>
    <name evidence="8" type="ORF">GCM10009544_00540</name>
</gene>
<dbReference type="Gene3D" id="2.102.10.10">
    <property type="entry name" value="Rieske [2Fe-2S] iron-sulphur domain"/>
    <property type="match status" value="1"/>
</dbReference>
<dbReference type="Proteomes" id="UP001499895">
    <property type="component" value="Unassembled WGS sequence"/>
</dbReference>
<evidence type="ECO:0000256" key="6">
    <source>
        <dbReference type="SAM" id="MobiDB-lite"/>
    </source>
</evidence>
<dbReference type="Pfam" id="PF00355">
    <property type="entry name" value="Rieske"/>
    <property type="match status" value="1"/>
</dbReference>
<feature type="compositionally biased region" description="Pro residues" evidence="6">
    <location>
        <begin position="8"/>
        <end position="20"/>
    </location>
</feature>
<evidence type="ECO:0000256" key="1">
    <source>
        <dbReference type="ARBA" id="ARBA00022714"/>
    </source>
</evidence>
<organism evidence="8 9">
    <name type="scientific">Streptomyces stramineus</name>
    <dbReference type="NCBI Taxonomy" id="173861"/>
    <lineage>
        <taxon>Bacteria</taxon>
        <taxon>Bacillati</taxon>
        <taxon>Actinomycetota</taxon>
        <taxon>Actinomycetes</taxon>
        <taxon>Kitasatosporales</taxon>
        <taxon>Streptomycetaceae</taxon>
        <taxon>Streptomyces</taxon>
    </lineage>
</organism>
<feature type="domain" description="Rieske" evidence="7">
    <location>
        <begin position="42"/>
        <end position="141"/>
    </location>
</feature>
<keyword evidence="2" id="KW-0479">Metal-binding</keyword>
<keyword evidence="5" id="KW-0411">Iron-sulfur</keyword>
<dbReference type="InterPro" id="IPR050584">
    <property type="entry name" value="Cholesterol_7-desaturase"/>
</dbReference>
<accession>A0ABN0ZBC0</accession>
<evidence type="ECO:0000256" key="2">
    <source>
        <dbReference type="ARBA" id="ARBA00022723"/>
    </source>
</evidence>
<proteinExistence type="predicted"/>
<comment type="caution">
    <text evidence="8">The sequence shown here is derived from an EMBL/GenBank/DDBJ whole genome shotgun (WGS) entry which is preliminary data.</text>
</comment>
<dbReference type="EMBL" id="BAAAHB010000001">
    <property type="protein sequence ID" value="GAA0441788.1"/>
    <property type="molecule type" value="Genomic_DNA"/>
</dbReference>
<dbReference type="InterPro" id="IPR044043">
    <property type="entry name" value="VanA_C_cat"/>
</dbReference>
<protein>
    <recommendedName>
        <fullName evidence="7">Rieske domain-containing protein</fullName>
    </recommendedName>
</protein>
<dbReference type="SUPFAM" id="SSF50022">
    <property type="entry name" value="ISP domain"/>
    <property type="match status" value="1"/>
</dbReference>
<dbReference type="PROSITE" id="PS51296">
    <property type="entry name" value="RIESKE"/>
    <property type="match status" value="1"/>
</dbReference>
<dbReference type="Pfam" id="PF19112">
    <property type="entry name" value="VanA_C"/>
    <property type="match status" value="1"/>
</dbReference>
<feature type="region of interest" description="Disordered" evidence="6">
    <location>
        <begin position="363"/>
        <end position="393"/>
    </location>
</feature>
<evidence type="ECO:0000313" key="9">
    <source>
        <dbReference type="Proteomes" id="UP001499895"/>
    </source>
</evidence>
<keyword evidence="4" id="KW-0408">Iron</keyword>
<dbReference type="InterPro" id="IPR017941">
    <property type="entry name" value="Rieske_2Fe-2S"/>
</dbReference>
<evidence type="ECO:0000259" key="7">
    <source>
        <dbReference type="PROSITE" id="PS51296"/>
    </source>
</evidence>
<evidence type="ECO:0000256" key="3">
    <source>
        <dbReference type="ARBA" id="ARBA00023002"/>
    </source>
</evidence>
<keyword evidence="3" id="KW-0560">Oxidoreductase</keyword>
<dbReference type="PANTHER" id="PTHR21266:SF57">
    <property type="entry name" value="3-CHLOROBENZOATE-3,4-DIOXYGENASE"/>
    <property type="match status" value="1"/>
</dbReference>
<dbReference type="Gene3D" id="3.90.380.10">
    <property type="entry name" value="Naphthalene 1,2-dioxygenase Alpha Subunit, Chain A, domain 1"/>
    <property type="match status" value="1"/>
</dbReference>
<dbReference type="RefSeq" id="WP_344083506.1">
    <property type="nucleotide sequence ID" value="NZ_BAAAHB010000001.1"/>
</dbReference>
<evidence type="ECO:0000313" key="8">
    <source>
        <dbReference type="EMBL" id="GAA0441788.1"/>
    </source>
</evidence>
<keyword evidence="1" id="KW-0001">2Fe-2S</keyword>
<dbReference type="PANTHER" id="PTHR21266">
    <property type="entry name" value="IRON-SULFUR DOMAIN CONTAINING PROTEIN"/>
    <property type="match status" value="1"/>
</dbReference>
<evidence type="ECO:0000256" key="4">
    <source>
        <dbReference type="ARBA" id="ARBA00023004"/>
    </source>
</evidence>
<feature type="region of interest" description="Disordered" evidence="6">
    <location>
        <begin position="1"/>
        <end position="30"/>
    </location>
</feature>
<feature type="region of interest" description="Disordered" evidence="6">
    <location>
        <begin position="106"/>
        <end position="127"/>
    </location>
</feature>
<dbReference type="SUPFAM" id="SSF55961">
    <property type="entry name" value="Bet v1-like"/>
    <property type="match status" value="1"/>
</dbReference>
<reference evidence="8 9" key="1">
    <citation type="journal article" date="2019" name="Int. J. Syst. Evol. Microbiol.">
        <title>The Global Catalogue of Microorganisms (GCM) 10K type strain sequencing project: providing services to taxonomists for standard genome sequencing and annotation.</title>
        <authorList>
            <consortium name="The Broad Institute Genomics Platform"/>
            <consortium name="The Broad Institute Genome Sequencing Center for Infectious Disease"/>
            <person name="Wu L."/>
            <person name="Ma J."/>
        </authorList>
    </citation>
    <scope>NUCLEOTIDE SEQUENCE [LARGE SCALE GENOMIC DNA]</scope>
    <source>
        <strain evidence="8 9">JCM 10649</strain>
    </source>
</reference>
<dbReference type="InterPro" id="IPR036922">
    <property type="entry name" value="Rieske_2Fe-2S_sf"/>
</dbReference>
<evidence type="ECO:0000256" key="5">
    <source>
        <dbReference type="ARBA" id="ARBA00023014"/>
    </source>
</evidence>
<keyword evidence="9" id="KW-1185">Reference proteome</keyword>
<sequence length="393" mass="43466">MSVLRPRPSAPASPPAPGPPDFTAARSKREKVRAAGLDPDYWYPVAHDRDVAAGRVVETRFWGRSIAVHRGDDGTLHAVENRCDHSRLQGAGAVGGRPLRCACRGPAHAGSAVPGAHDDDSHARGRPHGLPVAARHGLIWVFPGDPARAGEHPVPGIPELEGPRPWARIDADFTWRAHHSMIFDNVSDFSHAYLHRKYRPFWDAVLTHCEPVGDSVRLSYRTRIGGGRFTGRFVDRRRVDTTSIDLTFDYPYQRSDTGGAIKHWCFVLPMDRTTTRVFFVFYFDALTVPGTRLRVPRPLMGPLMKTAGALTVRPLLREDGVAVEAEQAGYQLHHAAPVVELNPAVHLFQDLIIRKWQEHLDREHAATGPRTAPSAADRHRDAPAPSRSTPQGP</sequence>
<name>A0ABN0ZBC0_9ACTN</name>